<accession>A0A151IYV9</accession>
<keyword evidence="2" id="KW-1185">Reference proteome</keyword>
<evidence type="ECO:0000313" key="2">
    <source>
        <dbReference type="Proteomes" id="UP000078492"/>
    </source>
</evidence>
<sequence>MSIFAKLFIARRIIIYNCTYSFSVQLNNDKLNKIANHIITLFPAECKEVYYCPPVKKKDSKNHKSGIARGKLVDKNRNMLAFLRKCQLIRSSSEKVQDKDSLNEDFITFLFVANTDNGEDEVEQRESHNWLRNNFEPWEEVLYHWEKSFVFRKNLIHDHTTYRNLVSIFDDWNILTSSKGYVLVNNCSIYVLCTYIYIYIYIYIYLLFSLLPNKSPKAKVGKNIFKPTLVESQEAVVLHVKIPGDVEEEIKKKRNWLQKFRLTLQPFIVVVGPSITEIQSIFVRIDDVSYKVKTVFKALEICFMSFVVLDLKYPPAAEHIWYLLQRTVFDLEFQGDNKIPMICDVIKKISK</sequence>
<dbReference type="STRING" id="471704.A0A151IYV9"/>
<evidence type="ECO:0000313" key="1">
    <source>
        <dbReference type="EMBL" id="KYN13739.1"/>
    </source>
</evidence>
<dbReference type="Proteomes" id="UP000078492">
    <property type="component" value="Unassembled WGS sequence"/>
</dbReference>
<name>A0A151IYV9_9HYME</name>
<reference evidence="1 2" key="1">
    <citation type="submission" date="2015-09" db="EMBL/GenBank/DDBJ databases">
        <title>Trachymyrmex cornetzi WGS genome.</title>
        <authorList>
            <person name="Nygaard S."/>
            <person name="Hu H."/>
            <person name="Boomsma J."/>
            <person name="Zhang G."/>
        </authorList>
    </citation>
    <scope>NUCLEOTIDE SEQUENCE [LARGE SCALE GENOMIC DNA]</scope>
    <source>
        <strain evidence="1">Tcor2-1</strain>
        <tissue evidence="1">Whole body</tissue>
    </source>
</reference>
<dbReference type="EMBL" id="KQ980736">
    <property type="protein sequence ID" value="KYN13739.1"/>
    <property type="molecule type" value="Genomic_DNA"/>
</dbReference>
<organism evidence="1 2">
    <name type="scientific">Trachymyrmex cornetzi</name>
    <dbReference type="NCBI Taxonomy" id="471704"/>
    <lineage>
        <taxon>Eukaryota</taxon>
        <taxon>Metazoa</taxon>
        <taxon>Ecdysozoa</taxon>
        <taxon>Arthropoda</taxon>
        <taxon>Hexapoda</taxon>
        <taxon>Insecta</taxon>
        <taxon>Pterygota</taxon>
        <taxon>Neoptera</taxon>
        <taxon>Endopterygota</taxon>
        <taxon>Hymenoptera</taxon>
        <taxon>Apocrita</taxon>
        <taxon>Aculeata</taxon>
        <taxon>Formicoidea</taxon>
        <taxon>Formicidae</taxon>
        <taxon>Myrmicinae</taxon>
        <taxon>Trachymyrmex</taxon>
    </lineage>
</organism>
<proteinExistence type="predicted"/>
<dbReference type="AlphaFoldDB" id="A0A151IYV9"/>
<protein>
    <submittedName>
        <fullName evidence="1">Uncharacterized protein</fullName>
    </submittedName>
</protein>
<gene>
    <name evidence="1" type="ORF">ALC57_14062</name>
</gene>